<comment type="caution">
    <text evidence="2">The sequence shown here is derived from an EMBL/GenBank/DDBJ whole genome shotgun (WGS) entry which is preliminary data.</text>
</comment>
<dbReference type="AlphaFoldDB" id="A0AAD6BHH5"/>
<protein>
    <submittedName>
        <fullName evidence="2">Uncharacterized protein</fullName>
    </submittedName>
</protein>
<organism evidence="2 3">
    <name type="scientific">Pogonophryne albipinna</name>
    <dbReference type="NCBI Taxonomy" id="1090488"/>
    <lineage>
        <taxon>Eukaryota</taxon>
        <taxon>Metazoa</taxon>
        <taxon>Chordata</taxon>
        <taxon>Craniata</taxon>
        <taxon>Vertebrata</taxon>
        <taxon>Euteleostomi</taxon>
        <taxon>Actinopterygii</taxon>
        <taxon>Neopterygii</taxon>
        <taxon>Teleostei</taxon>
        <taxon>Neoteleostei</taxon>
        <taxon>Acanthomorphata</taxon>
        <taxon>Eupercaria</taxon>
        <taxon>Perciformes</taxon>
        <taxon>Notothenioidei</taxon>
        <taxon>Pogonophryne</taxon>
    </lineage>
</organism>
<feature type="region of interest" description="Disordered" evidence="1">
    <location>
        <begin position="15"/>
        <end position="56"/>
    </location>
</feature>
<evidence type="ECO:0000256" key="1">
    <source>
        <dbReference type="SAM" id="MobiDB-lite"/>
    </source>
</evidence>
<reference evidence="2" key="1">
    <citation type="submission" date="2022-11" db="EMBL/GenBank/DDBJ databases">
        <title>Chromosome-level genome of Pogonophryne albipinna.</title>
        <authorList>
            <person name="Jo E."/>
        </authorList>
    </citation>
    <scope>NUCLEOTIDE SEQUENCE</scope>
    <source>
        <strain evidence="2">SGF0006</strain>
        <tissue evidence="2">Muscle</tissue>
    </source>
</reference>
<dbReference type="Proteomes" id="UP001219934">
    <property type="component" value="Unassembled WGS sequence"/>
</dbReference>
<evidence type="ECO:0000313" key="2">
    <source>
        <dbReference type="EMBL" id="KAJ4944035.1"/>
    </source>
</evidence>
<dbReference type="EMBL" id="JAPTMU010000004">
    <property type="protein sequence ID" value="KAJ4944035.1"/>
    <property type="molecule type" value="Genomic_DNA"/>
</dbReference>
<keyword evidence="3" id="KW-1185">Reference proteome</keyword>
<name>A0AAD6BHH5_9TELE</name>
<proteinExistence type="predicted"/>
<accession>A0AAD6BHH5</accession>
<evidence type="ECO:0000313" key="3">
    <source>
        <dbReference type="Proteomes" id="UP001219934"/>
    </source>
</evidence>
<feature type="non-terminal residue" evidence="2">
    <location>
        <position position="106"/>
    </location>
</feature>
<gene>
    <name evidence="2" type="ORF">JOQ06_012582</name>
</gene>
<sequence length="106" mass="11195">MCAGEGDSILRRSQALGAAAAVTDDSPSLPPAHKRSAENEDAETTLSPAEASSDRKLRSGGIAGWLGVSKRLGPEEDDPHFLKAKCSVLISRNEQPVTWVNLLDLG</sequence>